<dbReference type="Proteomes" id="UP000309186">
    <property type="component" value="Unassembled WGS sequence"/>
</dbReference>
<reference evidence="2 3" key="1">
    <citation type="submission" date="2018-01" db="EMBL/GenBank/DDBJ databases">
        <title>Co-occurrence of chitin degradation, pigmentation and bioactivity in marine Pseudoalteromonas.</title>
        <authorList>
            <person name="Paulsen S."/>
            <person name="Gram L."/>
            <person name="Machado H."/>
        </authorList>
    </citation>
    <scope>NUCLEOTIDE SEQUENCE [LARGE SCALE GENOMIC DNA]</scope>
    <source>
        <strain evidence="2 3">S3663</strain>
    </source>
</reference>
<dbReference type="Gene3D" id="3.40.630.30">
    <property type="match status" value="1"/>
</dbReference>
<name>A0A5R9PZ62_9GAMM</name>
<dbReference type="PROSITE" id="PS51186">
    <property type="entry name" value="GNAT"/>
    <property type="match status" value="1"/>
</dbReference>
<comment type="caution">
    <text evidence="2">The sequence shown here is derived from an EMBL/GenBank/DDBJ whole genome shotgun (WGS) entry which is preliminary data.</text>
</comment>
<dbReference type="AlphaFoldDB" id="A0A5R9PZ62"/>
<dbReference type="CDD" id="cd04301">
    <property type="entry name" value="NAT_SF"/>
    <property type="match status" value="1"/>
</dbReference>
<dbReference type="OrthoDB" id="9796171at2"/>
<evidence type="ECO:0000313" key="2">
    <source>
        <dbReference type="EMBL" id="TLX46141.1"/>
    </source>
</evidence>
<dbReference type="EMBL" id="PPSW01000025">
    <property type="protein sequence ID" value="TLX46141.1"/>
    <property type="molecule type" value="Genomic_DNA"/>
</dbReference>
<dbReference type="Pfam" id="PF13673">
    <property type="entry name" value="Acetyltransf_10"/>
    <property type="match status" value="1"/>
</dbReference>
<keyword evidence="2" id="KW-0808">Transferase</keyword>
<gene>
    <name evidence="2" type="ORF">C1E24_15370</name>
</gene>
<evidence type="ECO:0000313" key="3">
    <source>
        <dbReference type="Proteomes" id="UP000309186"/>
    </source>
</evidence>
<feature type="domain" description="N-acetyltransferase" evidence="1">
    <location>
        <begin position="14"/>
        <end position="148"/>
    </location>
</feature>
<sequence>MKCYVKKFSDLDTLTFFKLAKARVDIFVVEQECAYPELDDVDILEETRHIYYLDSDGEVVAYSRCYQKTSQVTAIGRVIITEPNRGKGLASKLMKESLSVCKHLWPDYKVQLSAQTHLTPFYESLGFKAISDTYLEDGIPHTDMELTQ</sequence>
<dbReference type="RefSeq" id="WP_138482913.1">
    <property type="nucleotide sequence ID" value="NZ_PPSW01000025.1"/>
</dbReference>
<proteinExistence type="predicted"/>
<dbReference type="SUPFAM" id="SSF55729">
    <property type="entry name" value="Acyl-CoA N-acyltransferases (Nat)"/>
    <property type="match status" value="1"/>
</dbReference>
<evidence type="ECO:0000259" key="1">
    <source>
        <dbReference type="PROSITE" id="PS51186"/>
    </source>
</evidence>
<dbReference type="InterPro" id="IPR000182">
    <property type="entry name" value="GNAT_dom"/>
</dbReference>
<dbReference type="GO" id="GO:0016747">
    <property type="term" value="F:acyltransferase activity, transferring groups other than amino-acyl groups"/>
    <property type="evidence" value="ECO:0007669"/>
    <property type="project" value="InterPro"/>
</dbReference>
<dbReference type="InterPro" id="IPR016181">
    <property type="entry name" value="Acyl_CoA_acyltransferase"/>
</dbReference>
<organism evidence="2 3">
    <name type="scientific">Pseudoalteromonas phenolica</name>
    <dbReference type="NCBI Taxonomy" id="161398"/>
    <lineage>
        <taxon>Bacteria</taxon>
        <taxon>Pseudomonadati</taxon>
        <taxon>Pseudomonadota</taxon>
        <taxon>Gammaproteobacteria</taxon>
        <taxon>Alteromonadales</taxon>
        <taxon>Pseudoalteromonadaceae</taxon>
        <taxon>Pseudoalteromonas</taxon>
    </lineage>
</organism>
<accession>A0A5R9PZ62</accession>
<protein>
    <submittedName>
        <fullName evidence="2">GNAT family N-acetyltransferase</fullName>
    </submittedName>
</protein>